<dbReference type="Proteomes" id="UP000219252">
    <property type="component" value="Unassembled WGS sequence"/>
</dbReference>
<proteinExistence type="predicted"/>
<organism evidence="1 2">
    <name type="scientific">Ureibacillus acetophenoni</name>
    <dbReference type="NCBI Taxonomy" id="614649"/>
    <lineage>
        <taxon>Bacteria</taxon>
        <taxon>Bacillati</taxon>
        <taxon>Bacillota</taxon>
        <taxon>Bacilli</taxon>
        <taxon>Bacillales</taxon>
        <taxon>Caryophanaceae</taxon>
        <taxon>Ureibacillus</taxon>
    </lineage>
</organism>
<keyword evidence="2" id="KW-1185">Reference proteome</keyword>
<dbReference type="Pfam" id="PF11392">
    <property type="entry name" value="AllH"/>
    <property type="match status" value="1"/>
</dbReference>
<dbReference type="InterPro" id="IPR021530">
    <property type="entry name" value="AllH-like"/>
</dbReference>
<protein>
    <submittedName>
        <fullName evidence="1">Uncharacterized protein DUF2877</fullName>
    </submittedName>
</protein>
<dbReference type="OrthoDB" id="4933449at2"/>
<sequence>MNKHTLFGEGYSHLIPLLLFKKGNGIVHSRFTNGLNIKMGDSLIFIGTTKNGFLPFGIHLNERDTALAVFSVNNGEAVSWNERTNSIEFQNFMISLDRANPFKNEISELKNDQVFESSFTRFSTHLMSIEERTGLDVSIRDFINNYKGFNDQDTTGIDMYLMLLIKAAITSDESLMDKAFRYFLGRGNGLTPSGDDMIVGLLAFDAVTHFLSTRFYDKLSELIENESITTDVAKEYLRYAVKQEYSSTVSDMVNTLANGENENFEKDFQNLLGVGHSSGLDTLFGILIGMLSFKTKKTN</sequence>
<accession>A0A285UL53</accession>
<dbReference type="EMBL" id="OBQC01000013">
    <property type="protein sequence ID" value="SOC42493.1"/>
    <property type="molecule type" value="Genomic_DNA"/>
</dbReference>
<name>A0A285UL53_9BACL</name>
<dbReference type="AlphaFoldDB" id="A0A285UL53"/>
<dbReference type="RefSeq" id="WP_097150481.1">
    <property type="nucleotide sequence ID" value="NZ_OBQC01000013.1"/>
</dbReference>
<reference evidence="2" key="1">
    <citation type="submission" date="2017-08" db="EMBL/GenBank/DDBJ databases">
        <authorList>
            <person name="Varghese N."/>
            <person name="Submissions S."/>
        </authorList>
    </citation>
    <scope>NUCLEOTIDE SEQUENCE [LARGE SCALE GENOMIC DNA]</scope>
    <source>
        <strain evidence="2">JC23</strain>
    </source>
</reference>
<evidence type="ECO:0000313" key="2">
    <source>
        <dbReference type="Proteomes" id="UP000219252"/>
    </source>
</evidence>
<gene>
    <name evidence="1" type="ORF">SAMN05877842_1135</name>
</gene>
<evidence type="ECO:0000313" key="1">
    <source>
        <dbReference type="EMBL" id="SOC42493.1"/>
    </source>
</evidence>